<dbReference type="InterPro" id="IPR003583">
    <property type="entry name" value="Hlx-hairpin-Hlx_DNA-bd_motif"/>
</dbReference>
<organism evidence="4 5">
    <name type="scientific">Nocardia colli</name>
    <dbReference type="NCBI Taxonomy" id="2545717"/>
    <lineage>
        <taxon>Bacteria</taxon>
        <taxon>Bacillati</taxon>
        <taxon>Actinomycetota</taxon>
        <taxon>Actinomycetes</taxon>
        <taxon>Mycobacteriales</taxon>
        <taxon>Nocardiaceae</taxon>
        <taxon>Nocardia</taxon>
    </lineage>
</organism>
<dbReference type="SMART" id="SM00278">
    <property type="entry name" value="HhH1"/>
    <property type="match status" value="2"/>
</dbReference>
<dbReference type="GO" id="GO:0006281">
    <property type="term" value="P:DNA repair"/>
    <property type="evidence" value="ECO:0007669"/>
    <property type="project" value="InterPro"/>
</dbReference>
<dbReference type="AlphaFoldDB" id="A0A5N0EK28"/>
<dbReference type="PANTHER" id="PTHR21180:SF32">
    <property type="entry name" value="ENDONUCLEASE_EXONUCLEASE_PHOSPHATASE FAMILY DOMAIN-CONTAINING PROTEIN 1"/>
    <property type="match status" value="1"/>
</dbReference>
<evidence type="ECO:0000313" key="4">
    <source>
        <dbReference type="EMBL" id="KAA8887731.1"/>
    </source>
</evidence>
<dbReference type="GO" id="GO:0015628">
    <property type="term" value="P:protein secretion by the type II secretion system"/>
    <property type="evidence" value="ECO:0007669"/>
    <property type="project" value="TreeGrafter"/>
</dbReference>
<evidence type="ECO:0000256" key="2">
    <source>
        <dbReference type="SAM" id="Phobius"/>
    </source>
</evidence>
<proteinExistence type="predicted"/>
<keyword evidence="2" id="KW-1133">Transmembrane helix</keyword>
<dbReference type="Pfam" id="PF10531">
    <property type="entry name" value="SLBB"/>
    <property type="match status" value="1"/>
</dbReference>
<feature type="region of interest" description="Disordered" evidence="1">
    <location>
        <begin position="1"/>
        <end position="75"/>
    </location>
</feature>
<dbReference type="Pfam" id="PF12836">
    <property type="entry name" value="HHH_3"/>
    <property type="match status" value="1"/>
</dbReference>
<evidence type="ECO:0000259" key="3">
    <source>
        <dbReference type="SMART" id="SM00278"/>
    </source>
</evidence>
<feature type="domain" description="Helix-hairpin-helix DNA-binding motif class 1" evidence="3">
    <location>
        <begin position="284"/>
        <end position="303"/>
    </location>
</feature>
<feature type="region of interest" description="Disordered" evidence="1">
    <location>
        <begin position="237"/>
        <end position="277"/>
    </location>
</feature>
<accession>A0A5N0EK28</accession>
<feature type="transmembrane region" description="Helical" evidence="2">
    <location>
        <begin position="106"/>
        <end position="126"/>
    </location>
</feature>
<dbReference type="GO" id="GO:0015627">
    <property type="term" value="C:type II protein secretion system complex"/>
    <property type="evidence" value="ECO:0007669"/>
    <property type="project" value="TreeGrafter"/>
</dbReference>
<feature type="compositionally biased region" description="Acidic residues" evidence="1">
    <location>
        <begin position="57"/>
        <end position="66"/>
    </location>
</feature>
<evidence type="ECO:0000256" key="1">
    <source>
        <dbReference type="SAM" id="MobiDB-lite"/>
    </source>
</evidence>
<dbReference type="Proteomes" id="UP000323876">
    <property type="component" value="Unassembled WGS sequence"/>
</dbReference>
<keyword evidence="2" id="KW-0472">Membrane</keyword>
<dbReference type="InterPro" id="IPR051675">
    <property type="entry name" value="Endo/Exo/Phosphatase_dom_1"/>
</dbReference>
<sequence length="336" mass="34915">MESEDAESSEERRSNEVGLAASRVSSRRASRFGLTELSAGSGPSSRVGKWDLAELPAEPEDDDEDRDFGQVRSPGWLDEPAADRGWWDRLVPERFRGTRLDPERRGLCTLLAIGVVAMVVAAVVIFHERPVARPVPPLPAMRTTTAPVVARMSGAEPPSAAASPVAAPVPVEPNMAAGAELVVSVVGLVHRTGLVRLPAGSRVADALTAAGGAQDGADLAGLNLAQRLIDGDQVLVGPPGPNPGPPKLGSTTINAGGRTSASPSGSAHPATPSGRVDLNTASESELEALPGIGPVMAKAIVAWRTTHVRFTDVTQLGQVDGIGPARLARLRELVKV</sequence>
<dbReference type="InterPro" id="IPR019554">
    <property type="entry name" value="Soluble_ligand-bd"/>
</dbReference>
<feature type="domain" description="Helix-hairpin-helix DNA-binding motif class 1" evidence="3">
    <location>
        <begin position="314"/>
        <end position="333"/>
    </location>
</feature>
<keyword evidence="2" id="KW-0812">Transmembrane</keyword>
<evidence type="ECO:0000313" key="5">
    <source>
        <dbReference type="Proteomes" id="UP000323876"/>
    </source>
</evidence>
<gene>
    <name evidence="4" type="ORF">F3087_17505</name>
</gene>
<dbReference type="SUPFAM" id="SSF47781">
    <property type="entry name" value="RuvA domain 2-like"/>
    <property type="match status" value="1"/>
</dbReference>
<dbReference type="EMBL" id="VXLC01000006">
    <property type="protein sequence ID" value="KAA8887731.1"/>
    <property type="molecule type" value="Genomic_DNA"/>
</dbReference>
<dbReference type="InterPro" id="IPR010994">
    <property type="entry name" value="RuvA_2-like"/>
</dbReference>
<dbReference type="GO" id="GO:0003677">
    <property type="term" value="F:DNA binding"/>
    <property type="evidence" value="ECO:0007669"/>
    <property type="project" value="UniProtKB-KW"/>
</dbReference>
<reference evidence="4 5" key="1">
    <citation type="submission" date="2019-09" db="EMBL/GenBank/DDBJ databases">
        <authorList>
            <person name="Wang X."/>
        </authorList>
    </citation>
    <scope>NUCLEOTIDE SEQUENCE [LARGE SCALE GENOMIC DNA]</scope>
    <source>
        <strain evidence="4 5">CICC 11023</strain>
    </source>
</reference>
<feature type="compositionally biased region" description="Polar residues" evidence="1">
    <location>
        <begin position="249"/>
        <end position="265"/>
    </location>
</feature>
<keyword evidence="4" id="KW-0238">DNA-binding</keyword>
<name>A0A5N0EK28_9NOCA</name>
<dbReference type="Gene3D" id="1.10.150.320">
    <property type="entry name" value="Photosystem II 12 kDa extrinsic protein"/>
    <property type="match status" value="1"/>
</dbReference>
<protein>
    <submittedName>
        <fullName evidence="4">ComEA family DNA-binding protein</fullName>
    </submittedName>
</protein>
<keyword evidence="5" id="KW-1185">Reference proteome</keyword>
<dbReference type="OrthoDB" id="9758724at2"/>
<dbReference type="PANTHER" id="PTHR21180">
    <property type="entry name" value="ENDONUCLEASE/EXONUCLEASE/PHOSPHATASE FAMILY DOMAIN-CONTAINING PROTEIN 1"/>
    <property type="match status" value="1"/>
</dbReference>
<comment type="caution">
    <text evidence="4">The sequence shown here is derived from an EMBL/GenBank/DDBJ whole genome shotgun (WGS) entry which is preliminary data.</text>
</comment>